<dbReference type="Pfam" id="PF22925">
    <property type="entry name" value="TS_C"/>
    <property type="match status" value="1"/>
</dbReference>
<dbReference type="GO" id="GO:0016020">
    <property type="term" value="C:membrane"/>
    <property type="evidence" value="ECO:0007669"/>
    <property type="project" value="TreeGrafter"/>
</dbReference>
<dbReference type="InterPro" id="IPR013320">
    <property type="entry name" value="ConA-like_dom_sf"/>
</dbReference>
<dbReference type="CDD" id="cd15482">
    <property type="entry name" value="Sialidase_non-viral"/>
    <property type="match status" value="1"/>
</dbReference>
<dbReference type="SUPFAM" id="SSF50939">
    <property type="entry name" value="Sialidases"/>
    <property type="match status" value="1"/>
</dbReference>
<keyword evidence="1" id="KW-0677">Repeat</keyword>
<dbReference type="OrthoDB" id="10385810at2759"/>
<dbReference type="GO" id="GO:0009313">
    <property type="term" value="P:oligosaccharide catabolic process"/>
    <property type="evidence" value="ECO:0007669"/>
    <property type="project" value="TreeGrafter"/>
</dbReference>
<feature type="compositionally biased region" description="Basic and acidic residues" evidence="2">
    <location>
        <begin position="25"/>
        <end position="34"/>
    </location>
</feature>
<dbReference type="InterPro" id="IPR026856">
    <property type="entry name" value="Sialidase_fam"/>
</dbReference>
<evidence type="ECO:0000259" key="4">
    <source>
        <dbReference type="Pfam" id="PF22925"/>
    </source>
</evidence>
<feature type="domain" description="Sialidase" evidence="3">
    <location>
        <begin position="91"/>
        <end position="433"/>
    </location>
</feature>
<evidence type="ECO:0000256" key="1">
    <source>
        <dbReference type="ARBA" id="ARBA00022737"/>
    </source>
</evidence>
<gene>
    <name evidence="5" type="ORF">MOQ_003902</name>
</gene>
<feature type="domain" description="Trans-sialidase C-terminal" evidence="4">
    <location>
        <begin position="495"/>
        <end position="706"/>
    </location>
</feature>
<comment type="caution">
    <text evidence="5">The sequence shown here is derived from an EMBL/GenBank/DDBJ whole genome shotgun (WGS) entry which is preliminary data.</text>
</comment>
<dbReference type="Pfam" id="PF13859">
    <property type="entry name" value="BNR_3"/>
    <property type="match status" value="1"/>
</dbReference>
<accession>K2NTH1</accession>
<sequence length="724" mass="78382">MHSRVAAVMAPRTHNRRRVTGSSGRRREGRESEPQRPNMSRHLFYSPVLLLLLVMMWCSTGGAAEEQPRPPQFAWKGIKDEDGETVESLGVPGLLKVENDVFAVAEAQCKKSAGGATFTGIASQLITTSTAKSPEEVLTDVKKTQVLEEEGSTEEKKKLDVSRPTTVVNGNDIYMLVGKYSPTAAGSDPRSGDLGFLLVKGNVIDESGSGRRIQWKNNNDVSRVSFDEQTETWTQLIGGGGSGVHTKDGKLVFPVEGMKKEGDNRKAVSLLIYTLKDTKSWTLSNWMSDGGCSDPSVVEWEKDNQLMMMTACDDGRRRVYESGDKGESWTEALGTLSCVWGNPTENGVRSGFITATIGNGDAVDDQRNVMLVTLPVYTEDKNKNEEAKLHLWLTDNTHIVDIGPVSSDKDVAASSLLYKSGGTNNEELIALYEKKGDNKNPSHNIWSVLLTEKLQRVKEVLATWKKADDIVSQLYPSLNAEKGATTGAACSAGKITDGLVGFLSGNISDNTWMDEYLGVNATVNKGTKDDGSENGVTFTGPGAGAEWPVGRQGENQLYHFANYNFTLVATVSIDGDPKEGSHVHLMGVKINNTDDTENTVLLGLSYNSEKKWKLSCGGEAPKDISSNSGTDTTHHVAIVLQNGTQGSAYVNGQPVVDEKCELKTTGLKDKKVSHFYIGGDGSNTGSQEGVSVTVKNVLLYNRPLDEAEIKALNAKLSISKPTVV</sequence>
<dbReference type="Gene3D" id="2.60.120.200">
    <property type="match status" value="1"/>
</dbReference>
<evidence type="ECO:0000259" key="3">
    <source>
        <dbReference type="Pfam" id="PF13859"/>
    </source>
</evidence>
<proteinExistence type="predicted"/>
<dbReference type="AlphaFoldDB" id="K2NTH1"/>
<dbReference type="InterPro" id="IPR008377">
    <property type="entry name" value="Sialidase_trypan"/>
</dbReference>
<dbReference type="InterPro" id="IPR055239">
    <property type="entry name" value="TS_C"/>
</dbReference>
<organism evidence="5 6">
    <name type="scientific">Trypanosoma cruzi marinkellei</name>
    <dbReference type="NCBI Taxonomy" id="85056"/>
    <lineage>
        <taxon>Eukaryota</taxon>
        <taxon>Discoba</taxon>
        <taxon>Euglenozoa</taxon>
        <taxon>Kinetoplastea</taxon>
        <taxon>Metakinetoplastina</taxon>
        <taxon>Trypanosomatida</taxon>
        <taxon>Trypanosomatidae</taxon>
        <taxon>Trypanosoma</taxon>
        <taxon>Schizotrypanum</taxon>
    </lineage>
</organism>
<evidence type="ECO:0000313" key="6">
    <source>
        <dbReference type="Proteomes" id="UP000007350"/>
    </source>
</evidence>
<dbReference type="Gene3D" id="2.120.10.10">
    <property type="match status" value="1"/>
</dbReference>
<feature type="region of interest" description="Disordered" evidence="2">
    <location>
        <begin position="1"/>
        <end position="39"/>
    </location>
</feature>
<dbReference type="Proteomes" id="UP000007350">
    <property type="component" value="Unassembled WGS sequence"/>
</dbReference>
<keyword evidence="6" id="KW-1185">Reference proteome</keyword>
<dbReference type="InterPro" id="IPR011040">
    <property type="entry name" value="Sialidase"/>
</dbReference>
<reference evidence="5 6" key="1">
    <citation type="journal article" date="2012" name="BMC Genomics">
        <title>Comparative genomic analysis of human infective Trypanosoma cruzi lineages with the bat-restricted subspecies T. cruzi marinkellei.</title>
        <authorList>
            <person name="Franzen O."/>
            <person name="Talavera-Lopez C."/>
            <person name="Ochaya S."/>
            <person name="Butler C.E."/>
            <person name="Messenger L.A."/>
            <person name="Lewis M.D."/>
            <person name="Llewellyn M.S."/>
            <person name="Marinkelle C.J."/>
            <person name="Tyler K.M."/>
            <person name="Miles M.A."/>
            <person name="Andersson B."/>
        </authorList>
    </citation>
    <scope>NUCLEOTIDE SEQUENCE [LARGE SCALE GENOMIC DNA]</scope>
    <source>
        <strain evidence="5 6">B7</strain>
    </source>
</reference>
<dbReference type="PANTHER" id="PTHR10628">
    <property type="entry name" value="SIALIDASE"/>
    <property type="match status" value="1"/>
</dbReference>
<dbReference type="GO" id="GO:0006689">
    <property type="term" value="P:ganglioside catabolic process"/>
    <property type="evidence" value="ECO:0007669"/>
    <property type="project" value="TreeGrafter"/>
</dbReference>
<dbReference type="SUPFAM" id="SSF49899">
    <property type="entry name" value="Concanavalin A-like lectins/glucanases"/>
    <property type="match status" value="1"/>
</dbReference>
<dbReference type="GO" id="GO:0005737">
    <property type="term" value="C:cytoplasm"/>
    <property type="evidence" value="ECO:0007669"/>
    <property type="project" value="TreeGrafter"/>
</dbReference>
<dbReference type="InterPro" id="IPR036278">
    <property type="entry name" value="Sialidase_sf"/>
</dbReference>
<protein>
    <submittedName>
        <fullName evidence="5">Trans-sialidase, putative</fullName>
    </submittedName>
</protein>
<dbReference type="PANTHER" id="PTHR10628:SF30">
    <property type="entry name" value="EXO-ALPHA-SIALIDASE"/>
    <property type="match status" value="1"/>
</dbReference>
<evidence type="ECO:0000313" key="5">
    <source>
        <dbReference type="EMBL" id="EKF32252.1"/>
    </source>
</evidence>
<feature type="non-terminal residue" evidence="5">
    <location>
        <position position="724"/>
    </location>
</feature>
<evidence type="ECO:0000256" key="2">
    <source>
        <dbReference type="SAM" id="MobiDB-lite"/>
    </source>
</evidence>
<dbReference type="GO" id="GO:0004308">
    <property type="term" value="F:exo-alpha-sialidase activity"/>
    <property type="evidence" value="ECO:0007669"/>
    <property type="project" value="InterPro"/>
</dbReference>
<name>K2NTH1_TRYCR</name>
<dbReference type="EMBL" id="AHKC01010036">
    <property type="protein sequence ID" value="EKF32252.1"/>
    <property type="molecule type" value="Genomic_DNA"/>
</dbReference>
<dbReference type="PRINTS" id="PR01803">
    <property type="entry name" value="TCSIALIDASE"/>
</dbReference>